<feature type="transmembrane region" description="Helical" evidence="2">
    <location>
        <begin position="15"/>
        <end position="39"/>
    </location>
</feature>
<dbReference type="AlphaFoldDB" id="A0AAV1IB32"/>
<dbReference type="Pfam" id="PF01764">
    <property type="entry name" value="Lipase_3"/>
    <property type="match status" value="1"/>
</dbReference>
<sequence>MPVDISLPITGPLFVLTYVFVQLASLVISFFLAPFYVLAGGRYYVLMVRQRILGGAPNRSTLPGAPALAWPQYFPLAGTAKSAWFVGLLWILQWESMFEILMVGTIFPVLLIPLGTIFGNVGEELLSWIGGNGDPHDDDAREGLPNLADDPKGFLYFVTVRVPHRIAASLGRMVMWLRGRPLTNYNHAFMNYAMGLDFSIFTKDVQDFFNPQLTRPAQLKATAWYSSSKEQSHTHKNLNASVTQSPCSSHVDAIWLEVRSAWFEFMRMCPQVLTKAALMSYERLHVFEGIVDRDWNPHGSGPKYASKLLCAWQFDKITSADPALADHQSTWGKTTAFLISIELAATAGAPKQKALILVFRGTEPFENLEWFTDFATAPPQEEPPDGVPLPYGQVHQGFERALGLESRATTLQPAEDVRTSYILYQGSLAERMPSPSEDAWPPTLIEDSPYGIISRKIVEVMMDEPAYKLYVSGHSLGAALANLFTAALLVPPRSPWNAAGLAPGRFAALCTQGQPRLGTYAYNQTLEEVLCDTGDPTAYKFIRLVNADDIVCRVPPLQVTLPPFFPVTGMWEHPGHLLFLPVRHISFVQNAKHGALRLKQTLLRRLWPKQDWQMPVLQPQADVMPMFEQPISYRNSLFWNAVRRALFCTWRYCFEGGAGNATLLRLVADWFIVVTVGPLGVALLLVPPLLPLALGLILFSVLFAGMLGGVSDHALDGYINAIAASKPDQWGRSRARGRPAGKSDQAPKGFLTQ</sequence>
<dbReference type="SUPFAM" id="SSF53474">
    <property type="entry name" value="alpha/beta-Hydrolases"/>
    <property type="match status" value="1"/>
</dbReference>
<dbReference type="CDD" id="cd00519">
    <property type="entry name" value="Lipase_3"/>
    <property type="match status" value="1"/>
</dbReference>
<evidence type="ECO:0000313" key="5">
    <source>
        <dbReference type="Proteomes" id="UP001314263"/>
    </source>
</evidence>
<feature type="region of interest" description="Disordered" evidence="1">
    <location>
        <begin position="729"/>
        <end position="753"/>
    </location>
</feature>
<dbReference type="GO" id="GO:0006629">
    <property type="term" value="P:lipid metabolic process"/>
    <property type="evidence" value="ECO:0007669"/>
    <property type="project" value="InterPro"/>
</dbReference>
<evidence type="ECO:0000256" key="2">
    <source>
        <dbReference type="SAM" id="Phobius"/>
    </source>
</evidence>
<proteinExistence type="predicted"/>
<keyword evidence="2" id="KW-0472">Membrane</keyword>
<organism evidence="4 5">
    <name type="scientific">Coccomyxa viridis</name>
    <dbReference type="NCBI Taxonomy" id="1274662"/>
    <lineage>
        <taxon>Eukaryota</taxon>
        <taxon>Viridiplantae</taxon>
        <taxon>Chlorophyta</taxon>
        <taxon>core chlorophytes</taxon>
        <taxon>Trebouxiophyceae</taxon>
        <taxon>Trebouxiophyceae incertae sedis</taxon>
        <taxon>Coccomyxaceae</taxon>
        <taxon>Coccomyxa</taxon>
    </lineage>
</organism>
<accession>A0AAV1IB32</accession>
<reference evidence="4 5" key="1">
    <citation type="submission" date="2023-10" db="EMBL/GenBank/DDBJ databases">
        <authorList>
            <person name="Maclean D."/>
            <person name="Macfadyen A."/>
        </authorList>
    </citation>
    <scope>NUCLEOTIDE SEQUENCE [LARGE SCALE GENOMIC DNA]</scope>
</reference>
<gene>
    <name evidence="4" type="ORF">CVIRNUC_007139</name>
</gene>
<dbReference type="Gene3D" id="3.40.50.1820">
    <property type="entry name" value="alpha/beta hydrolase"/>
    <property type="match status" value="1"/>
</dbReference>
<dbReference type="PANTHER" id="PTHR46086">
    <property type="entry name" value="ALPHA/BETA-HYDROLASES SUPERFAMILY PROTEIN"/>
    <property type="match status" value="1"/>
</dbReference>
<dbReference type="GO" id="GO:0004806">
    <property type="term" value="F:triacylglycerol lipase activity"/>
    <property type="evidence" value="ECO:0007669"/>
    <property type="project" value="InterPro"/>
</dbReference>
<feature type="transmembrane region" description="Helical" evidence="2">
    <location>
        <begin position="666"/>
        <end position="686"/>
    </location>
</feature>
<feature type="domain" description="Fungal lipase-type" evidence="3">
    <location>
        <begin position="357"/>
        <end position="557"/>
    </location>
</feature>
<name>A0AAV1IB32_9CHLO</name>
<dbReference type="PANTHER" id="PTHR46086:SF3">
    <property type="entry name" value="TRIACYLGLYCEROL LIPASE OBL1"/>
    <property type="match status" value="1"/>
</dbReference>
<dbReference type="InterPro" id="IPR029058">
    <property type="entry name" value="AB_hydrolase_fold"/>
</dbReference>
<comment type="caution">
    <text evidence="4">The sequence shown here is derived from an EMBL/GenBank/DDBJ whole genome shotgun (WGS) entry which is preliminary data.</text>
</comment>
<evidence type="ECO:0000256" key="1">
    <source>
        <dbReference type="SAM" id="MobiDB-lite"/>
    </source>
</evidence>
<dbReference type="InterPro" id="IPR002921">
    <property type="entry name" value="Fungal_lipase-type"/>
</dbReference>
<dbReference type="Proteomes" id="UP001314263">
    <property type="component" value="Unassembled WGS sequence"/>
</dbReference>
<keyword evidence="2" id="KW-0812">Transmembrane</keyword>
<dbReference type="InterPro" id="IPR044819">
    <property type="entry name" value="OBL-like"/>
</dbReference>
<keyword evidence="2" id="KW-1133">Transmembrane helix</keyword>
<keyword evidence="5" id="KW-1185">Reference proteome</keyword>
<protein>
    <recommendedName>
        <fullName evidence="3">Fungal lipase-type domain-containing protein</fullName>
    </recommendedName>
</protein>
<evidence type="ECO:0000259" key="3">
    <source>
        <dbReference type="Pfam" id="PF01764"/>
    </source>
</evidence>
<dbReference type="EMBL" id="CAUYUE010000009">
    <property type="protein sequence ID" value="CAK0783936.1"/>
    <property type="molecule type" value="Genomic_DNA"/>
</dbReference>
<feature type="transmembrane region" description="Helical" evidence="2">
    <location>
        <begin position="98"/>
        <end position="118"/>
    </location>
</feature>
<feature type="transmembrane region" description="Helical" evidence="2">
    <location>
        <begin position="692"/>
        <end position="710"/>
    </location>
</feature>
<evidence type="ECO:0000313" key="4">
    <source>
        <dbReference type="EMBL" id="CAK0783936.1"/>
    </source>
</evidence>